<accession>A0ABR4LC79</accession>
<evidence type="ECO:0000313" key="2">
    <source>
        <dbReference type="EMBL" id="KAL2861977.1"/>
    </source>
</evidence>
<comment type="caution">
    <text evidence="2">The sequence shown here is derived from an EMBL/GenBank/DDBJ whole genome shotgun (WGS) entry which is preliminary data.</text>
</comment>
<reference evidence="2 3" key="1">
    <citation type="submission" date="2024-07" db="EMBL/GenBank/DDBJ databases">
        <title>Section-level genome sequencing and comparative genomics of Aspergillus sections Usti and Cavernicolus.</title>
        <authorList>
            <consortium name="Lawrence Berkeley National Laboratory"/>
            <person name="Nybo J.L."/>
            <person name="Vesth T.C."/>
            <person name="Theobald S."/>
            <person name="Frisvad J.C."/>
            <person name="Larsen T.O."/>
            <person name="Kjaerboelling I."/>
            <person name="Rothschild-Mancinelli K."/>
            <person name="Lyhne E.K."/>
            <person name="Kogle M.E."/>
            <person name="Barry K."/>
            <person name="Clum A."/>
            <person name="Na H."/>
            <person name="Ledsgaard L."/>
            <person name="Lin J."/>
            <person name="Lipzen A."/>
            <person name="Kuo A."/>
            <person name="Riley R."/>
            <person name="Mondo S."/>
            <person name="LaButti K."/>
            <person name="Haridas S."/>
            <person name="Pangalinan J."/>
            <person name="Salamov A.A."/>
            <person name="Simmons B.A."/>
            <person name="Magnuson J.K."/>
            <person name="Chen J."/>
            <person name="Drula E."/>
            <person name="Henrissat B."/>
            <person name="Wiebenga A."/>
            <person name="Lubbers R.J."/>
            <person name="Gomes A.C."/>
            <person name="Macurrencykelacurrency M.R."/>
            <person name="Stajich J."/>
            <person name="Grigoriev I.V."/>
            <person name="Mortensen U.H."/>
            <person name="De vries R.P."/>
            <person name="Baker S.E."/>
            <person name="Andersen M.R."/>
        </authorList>
    </citation>
    <scope>NUCLEOTIDE SEQUENCE [LARGE SCALE GENOMIC DNA]</scope>
    <source>
        <strain evidence="2 3">CBS 756.74</strain>
    </source>
</reference>
<dbReference type="GeneID" id="98153333"/>
<feature type="compositionally biased region" description="Acidic residues" evidence="1">
    <location>
        <begin position="82"/>
        <end position="92"/>
    </location>
</feature>
<protein>
    <recommendedName>
        <fullName evidence="4">Secreted protein</fullName>
    </recommendedName>
</protein>
<dbReference type="EMBL" id="JBFXLR010000001">
    <property type="protein sequence ID" value="KAL2861977.1"/>
    <property type="molecule type" value="Genomic_DNA"/>
</dbReference>
<gene>
    <name evidence="2" type="ORF">BJX68DRAFT_223574</name>
</gene>
<feature type="region of interest" description="Disordered" evidence="1">
    <location>
        <begin position="69"/>
        <end position="96"/>
    </location>
</feature>
<evidence type="ECO:0008006" key="4">
    <source>
        <dbReference type="Google" id="ProtNLM"/>
    </source>
</evidence>
<evidence type="ECO:0000256" key="1">
    <source>
        <dbReference type="SAM" id="MobiDB-lite"/>
    </source>
</evidence>
<dbReference type="RefSeq" id="XP_070906067.1">
    <property type="nucleotide sequence ID" value="XM_071038169.1"/>
</dbReference>
<keyword evidence="3" id="KW-1185">Reference proteome</keyword>
<organism evidence="2 3">
    <name type="scientific">Aspergillus pseudodeflectus</name>
    <dbReference type="NCBI Taxonomy" id="176178"/>
    <lineage>
        <taxon>Eukaryota</taxon>
        <taxon>Fungi</taxon>
        <taxon>Dikarya</taxon>
        <taxon>Ascomycota</taxon>
        <taxon>Pezizomycotina</taxon>
        <taxon>Eurotiomycetes</taxon>
        <taxon>Eurotiomycetidae</taxon>
        <taxon>Eurotiales</taxon>
        <taxon>Aspergillaceae</taxon>
        <taxon>Aspergillus</taxon>
        <taxon>Aspergillus subgen. Nidulantes</taxon>
    </lineage>
</organism>
<proteinExistence type="predicted"/>
<dbReference type="Proteomes" id="UP001610444">
    <property type="component" value="Unassembled WGS sequence"/>
</dbReference>
<evidence type="ECO:0000313" key="3">
    <source>
        <dbReference type="Proteomes" id="UP001610444"/>
    </source>
</evidence>
<name>A0ABR4LC79_9EURO</name>
<sequence length="197" mass="20727">MLTVVLRVVEAAVVVEGVSASSSWSLLSSLSSSSLVTDEPPVSVGTMYVVDPVGLSVINPAGTVSVATESVDVSEPTSEPVENPEPESDSVEASDSLEGSELGLVMNVAGGSSVVVCSAPGPEVVVKVASGRGPSTWVEKNWARAGDVLARRVRRRRGRECILSTVLVVDVVMREKKLVRKLPRVGTRVGGRWEVDF</sequence>